<dbReference type="EMBL" id="RAPY01000005">
    <property type="protein sequence ID" value="RKE45352.1"/>
    <property type="molecule type" value="Genomic_DNA"/>
</dbReference>
<dbReference type="PROSITE" id="PS01124">
    <property type="entry name" value="HTH_ARAC_FAMILY_2"/>
    <property type="match status" value="1"/>
</dbReference>
<keyword evidence="2 5" id="KW-0238">DNA-binding</keyword>
<comment type="caution">
    <text evidence="5">The sequence shown here is derived from an EMBL/GenBank/DDBJ whole genome shotgun (WGS) entry which is preliminary data.</text>
</comment>
<dbReference type="InterPro" id="IPR009057">
    <property type="entry name" value="Homeodomain-like_sf"/>
</dbReference>
<evidence type="ECO:0000256" key="1">
    <source>
        <dbReference type="ARBA" id="ARBA00023015"/>
    </source>
</evidence>
<dbReference type="AlphaFoldDB" id="A0A420ALL6"/>
<dbReference type="Proteomes" id="UP000286246">
    <property type="component" value="Unassembled WGS sequence"/>
</dbReference>
<dbReference type="GO" id="GO:0003700">
    <property type="term" value="F:DNA-binding transcription factor activity"/>
    <property type="evidence" value="ECO:0007669"/>
    <property type="project" value="InterPro"/>
</dbReference>
<keyword evidence="3" id="KW-0804">Transcription</keyword>
<proteinExistence type="predicted"/>
<evidence type="ECO:0000256" key="3">
    <source>
        <dbReference type="ARBA" id="ARBA00023163"/>
    </source>
</evidence>
<dbReference type="GO" id="GO:0043565">
    <property type="term" value="F:sequence-specific DNA binding"/>
    <property type="evidence" value="ECO:0007669"/>
    <property type="project" value="InterPro"/>
</dbReference>
<name>A0A420ALL6_SPHD1</name>
<dbReference type="PANTHER" id="PTHR43280:SF2">
    <property type="entry name" value="HTH-TYPE TRANSCRIPTIONAL REGULATOR EXSA"/>
    <property type="match status" value="1"/>
</dbReference>
<evidence type="ECO:0000256" key="2">
    <source>
        <dbReference type="ARBA" id="ARBA00023125"/>
    </source>
</evidence>
<dbReference type="Gene3D" id="1.10.10.60">
    <property type="entry name" value="Homeodomain-like"/>
    <property type="match status" value="1"/>
</dbReference>
<gene>
    <name evidence="5" type="ORF">DFQ12_4424</name>
</gene>
<protein>
    <submittedName>
        <fullName evidence="5">AraC-like DNA-binding protein</fullName>
    </submittedName>
</protein>
<sequence length="323" mass="38456">MKKTFHFKLPEVDHFRDQVKAFLPKLADSFIQRYEDIGIQLTEEYIDYRPVIFYRLQAQVQQHFRLSVNTTKADYHLLYNMASPEDIIIKQPSQECQAALPSEYHSYVYIPKGKIQVDLSPGQYLLYGVLIDIGLIRPEIYKEKHFLHEFRAAHRRDKKRLFQSALWPIKERTRYQLSYIEVYLFKYRKENEVIAIKVVYDLFDIAIYKNFYLHEKINLDQSLAERAFRMIRDQVEQTFSSCSIQTIADQLQVDMSKLDKIYKAIYDENPRHTWNKLLIQKAKELLLAGHSVKEVSNYCGYGQQQNFSTFFRKQAGVCPSKYK</sequence>
<evidence type="ECO:0000313" key="6">
    <source>
        <dbReference type="Proteomes" id="UP000286246"/>
    </source>
</evidence>
<evidence type="ECO:0000313" key="5">
    <source>
        <dbReference type="EMBL" id="RKE45352.1"/>
    </source>
</evidence>
<dbReference type="OrthoDB" id="707456at2"/>
<dbReference type="SUPFAM" id="SSF46689">
    <property type="entry name" value="Homeodomain-like"/>
    <property type="match status" value="1"/>
</dbReference>
<organism evidence="5 6">
    <name type="scientific">Sphingobacterium detergens</name>
    <dbReference type="NCBI Taxonomy" id="1145106"/>
    <lineage>
        <taxon>Bacteria</taxon>
        <taxon>Pseudomonadati</taxon>
        <taxon>Bacteroidota</taxon>
        <taxon>Sphingobacteriia</taxon>
        <taxon>Sphingobacteriales</taxon>
        <taxon>Sphingobacteriaceae</taxon>
        <taxon>Sphingobacterium</taxon>
    </lineage>
</organism>
<dbReference type="SMART" id="SM00342">
    <property type="entry name" value="HTH_ARAC"/>
    <property type="match status" value="1"/>
</dbReference>
<dbReference type="RefSeq" id="WP_120261100.1">
    <property type="nucleotide sequence ID" value="NZ_RAPY01000005.1"/>
</dbReference>
<evidence type="ECO:0000259" key="4">
    <source>
        <dbReference type="PROSITE" id="PS01124"/>
    </source>
</evidence>
<keyword evidence="6" id="KW-1185">Reference proteome</keyword>
<keyword evidence="1" id="KW-0805">Transcription regulation</keyword>
<accession>A0A420ALL6</accession>
<dbReference type="PANTHER" id="PTHR43280">
    <property type="entry name" value="ARAC-FAMILY TRANSCRIPTIONAL REGULATOR"/>
    <property type="match status" value="1"/>
</dbReference>
<reference evidence="5 6" key="1">
    <citation type="submission" date="2018-09" db="EMBL/GenBank/DDBJ databases">
        <title>Genomic Encyclopedia of Type Strains, Phase III (KMG-III): the genomes of soil and plant-associated and newly described type strains.</title>
        <authorList>
            <person name="Whitman W."/>
        </authorList>
    </citation>
    <scope>NUCLEOTIDE SEQUENCE [LARGE SCALE GENOMIC DNA]</scope>
    <source>
        <strain evidence="5 6">CECT 7938</strain>
    </source>
</reference>
<dbReference type="InterPro" id="IPR018060">
    <property type="entry name" value="HTH_AraC"/>
</dbReference>
<dbReference type="Pfam" id="PF12833">
    <property type="entry name" value="HTH_18"/>
    <property type="match status" value="1"/>
</dbReference>
<feature type="domain" description="HTH araC/xylS-type" evidence="4">
    <location>
        <begin position="225"/>
        <end position="323"/>
    </location>
</feature>